<evidence type="ECO:0000313" key="2">
    <source>
        <dbReference type="EMBL" id="EPX59713.1"/>
    </source>
</evidence>
<keyword evidence="3" id="KW-1185">Reference proteome</keyword>
<feature type="region of interest" description="Disordered" evidence="1">
    <location>
        <begin position="105"/>
        <end position="154"/>
    </location>
</feature>
<evidence type="ECO:0000313" key="3">
    <source>
        <dbReference type="Proteomes" id="UP000011682"/>
    </source>
</evidence>
<gene>
    <name evidence="2" type="ORF">D187_002457</name>
</gene>
<accession>S9QSU5</accession>
<comment type="caution">
    <text evidence="2">The sequence shown here is derived from an EMBL/GenBank/DDBJ whole genome shotgun (WGS) entry which is preliminary data.</text>
</comment>
<organism evidence="2 3">
    <name type="scientific">Cystobacter fuscus (strain ATCC 25194 / DSM 2262 / NBRC 100088 / M29)</name>
    <dbReference type="NCBI Taxonomy" id="1242864"/>
    <lineage>
        <taxon>Bacteria</taxon>
        <taxon>Pseudomonadati</taxon>
        <taxon>Myxococcota</taxon>
        <taxon>Myxococcia</taxon>
        <taxon>Myxococcales</taxon>
        <taxon>Cystobacterineae</taxon>
        <taxon>Archangiaceae</taxon>
        <taxon>Cystobacter</taxon>
    </lineage>
</organism>
<proteinExistence type="predicted"/>
<dbReference type="Proteomes" id="UP000011682">
    <property type="component" value="Unassembled WGS sequence"/>
</dbReference>
<name>S9QSU5_CYSF2</name>
<reference evidence="2" key="1">
    <citation type="submission" date="2013-05" db="EMBL/GenBank/DDBJ databases">
        <title>Genome assembly of Cystobacter fuscus DSM 2262.</title>
        <authorList>
            <person name="Sharma G."/>
            <person name="Khatri I."/>
            <person name="Kaur C."/>
            <person name="Mayilraj S."/>
            <person name="Subramanian S."/>
        </authorList>
    </citation>
    <scope>NUCLEOTIDE SEQUENCE [LARGE SCALE GENOMIC DNA]</scope>
    <source>
        <strain evidence="2">DSM 2262</strain>
    </source>
</reference>
<dbReference type="EMBL" id="ANAH02000015">
    <property type="protein sequence ID" value="EPX59713.1"/>
    <property type="molecule type" value="Genomic_DNA"/>
</dbReference>
<evidence type="ECO:0000256" key="1">
    <source>
        <dbReference type="SAM" id="MobiDB-lite"/>
    </source>
</evidence>
<sequence length="154" mass="16435">MLHARTSFARASEKMTRSGILRTTQVAYSEPSPAWSSPGIARRERGRHAVGKQPWNSLPARTVPCRPSDGILTPCLIRVTDRAGLSGGLPGALAGGRGTRVAHWPRASSLQPSRASPPKEGLERIHVSRPSDVFAPSVTRLEPSSVPSDRVGDG</sequence>
<dbReference type="AlphaFoldDB" id="S9QSU5"/>
<protein>
    <submittedName>
        <fullName evidence="2">Uncharacterized protein</fullName>
    </submittedName>
</protein>